<evidence type="ECO:0000256" key="7">
    <source>
        <dbReference type="ARBA" id="ARBA00022801"/>
    </source>
</evidence>
<dbReference type="EMBL" id="JACIIX010000002">
    <property type="protein sequence ID" value="MBB6209455.1"/>
    <property type="molecule type" value="Genomic_DNA"/>
</dbReference>
<dbReference type="PANTHER" id="PTHR20854">
    <property type="entry name" value="INOSITOL MONOPHOSPHATASE"/>
    <property type="match status" value="1"/>
</dbReference>
<evidence type="ECO:0000256" key="4">
    <source>
        <dbReference type="ARBA" id="ARBA00013106"/>
    </source>
</evidence>
<dbReference type="InterPro" id="IPR033942">
    <property type="entry name" value="IMPase"/>
</dbReference>
<dbReference type="CDD" id="cd01639">
    <property type="entry name" value="IMPase"/>
    <property type="match status" value="1"/>
</dbReference>
<dbReference type="PRINTS" id="PR01959">
    <property type="entry name" value="SBIMPHPHTASE"/>
</dbReference>
<proteinExistence type="inferred from homology"/>
<dbReference type="RefSeq" id="WP_184261749.1">
    <property type="nucleotide sequence ID" value="NZ_JACIIX010000002.1"/>
</dbReference>
<feature type="binding site" evidence="9">
    <location>
        <position position="87"/>
    </location>
    <ligand>
        <name>Mg(2+)</name>
        <dbReference type="ChEBI" id="CHEBI:18420"/>
        <label>1</label>
        <note>catalytic</note>
    </ligand>
</feature>
<dbReference type="InterPro" id="IPR020550">
    <property type="entry name" value="Inositol_monophosphatase_CS"/>
</dbReference>
<dbReference type="AlphaFoldDB" id="A0A7W9ZDP5"/>
<dbReference type="PROSITE" id="PS00629">
    <property type="entry name" value="IMP_1"/>
    <property type="match status" value="1"/>
</dbReference>
<dbReference type="SUPFAM" id="SSF56655">
    <property type="entry name" value="Carbohydrate phosphatase"/>
    <property type="match status" value="1"/>
</dbReference>
<comment type="catalytic activity">
    <reaction evidence="1 10">
        <text>a myo-inositol phosphate + H2O = myo-inositol + phosphate</text>
        <dbReference type="Rhea" id="RHEA:24056"/>
        <dbReference type="ChEBI" id="CHEBI:15377"/>
        <dbReference type="ChEBI" id="CHEBI:17268"/>
        <dbReference type="ChEBI" id="CHEBI:43474"/>
        <dbReference type="ChEBI" id="CHEBI:84139"/>
        <dbReference type="EC" id="3.1.3.25"/>
    </reaction>
</comment>
<dbReference type="InterPro" id="IPR022337">
    <property type="entry name" value="Inositol_monophosphatase_SuhB"/>
</dbReference>
<comment type="similarity">
    <text evidence="3 10">Belongs to the inositol monophosphatase superfamily.</text>
</comment>
<gene>
    <name evidence="11" type="ORF">FHS48_000857</name>
</gene>
<dbReference type="InterPro" id="IPR020583">
    <property type="entry name" value="Inositol_monoP_metal-BS"/>
</dbReference>
<feature type="binding site" evidence="9">
    <location>
        <position position="70"/>
    </location>
    <ligand>
        <name>Mg(2+)</name>
        <dbReference type="ChEBI" id="CHEBI:18420"/>
        <label>1</label>
        <note>catalytic</note>
    </ligand>
</feature>
<feature type="binding site" evidence="9">
    <location>
        <position position="89"/>
    </location>
    <ligand>
        <name>Mg(2+)</name>
        <dbReference type="ChEBI" id="CHEBI:18420"/>
        <label>1</label>
        <note>catalytic</note>
    </ligand>
</feature>
<dbReference type="GO" id="GO:0006020">
    <property type="term" value="P:inositol metabolic process"/>
    <property type="evidence" value="ECO:0007669"/>
    <property type="project" value="TreeGrafter"/>
</dbReference>
<comment type="caution">
    <text evidence="11">The sequence shown here is derived from an EMBL/GenBank/DDBJ whole genome shotgun (WGS) entry which is preliminary data.</text>
</comment>
<dbReference type="GO" id="GO:0008934">
    <property type="term" value="F:inositol monophosphate 1-phosphatase activity"/>
    <property type="evidence" value="ECO:0007669"/>
    <property type="project" value="InterPro"/>
</dbReference>
<feature type="binding site" evidence="9">
    <location>
        <position position="90"/>
    </location>
    <ligand>
        <name>Mg(2+)</name>
        <dbReference type="ChEBI" id="CHEBI:18420"/>
        <label>2</label>
    </ligand>
</feature>
<comment type="cofactor">
    <cofactor evidence="2 9 10">
        <name>Mg(2+)</name>
        <dbReference type="ChEBI" id="CHEBI:18420"/>
    </cofactor>
</comment>
<keyword evidence="12" id="KW-1185">Reference proteome</keyword>
<evidence type="ECO:0000256" key="10">
    <source>
        <dbReference type="RuleBase" id="RU364068"/>
    </source>
</evidence>
<dbReference type="PRINTS" id="PR00377">
    <property type="entry name" value="IMPHPHTASES"/>
</dbReference>
<feature type="binding site" evidence="9">
    <location>
        <position position="215"/>
    </location>
    <ligand>
        <name>Mg(2+)</name>
        <dbReference type="ChEBI" id="CHEBI:18420"/>
        <label>1</label>
        <note>catalytic</note>
    </ligand>
</feature>
<dbReference type="GO" id="GO:0046872">
    <property type="term" value="F:metal ion binding"/>
    <property type="evidence" value="ECO:0007669"/>
    <property type="project" value="UniProtKB-KW"/>
</dbReference>
<dbReference type="Gene3D" id="3.30.540.10">
    <property type="entry name" value="Fructose-1,6-Bisphosphatase, subunit A, domain 1"/>
    <property type="match status" value="1"/>
</dbReference>
<dbReference type="PROSITE" id="PS00630">
    <property type="entry name" value="IMP_2"/>
    <property type="match status" value="1"/>
</dbReference>
<dbReference type="EC" id="3.1.3.25" evidence="4 10"/>
<organism evidence="11 12">
    <name type="scientific">Novispirillum itersonii</name>
    <name type="common">Aquaspirillum itersonii</name>
    <dbReference type="NCBI Taxonomy" id="189"/>
    <lineage>
        <taxon>Bacteria</taxon>
        <taxon>Pseudomonadati</taxon>
        <taxon>Pseudomonadota</taxon>
        <taxon>Alphaproteobacteria</taxon>
        <taxon>Rhodospirillales</taxon>
        <taxon>Novispirillaceae</taxon>
        <taxon>Novispirillum</taxon>
    </lineage>
</organism>
<dbReference type="InterPro" id="IPR000760">
    <property type="entry name" value="Inositol_monophosphatase-like"/>
</dbReference>
<keyword evidence="8 9" id="KW-0460">Magnesium</keyword>
<evidence type="ECO:0000256" key="3">
    <source>
        <dbReference type="ARBA" id="ARBA00009759"/>
    </source>
</evidence>
<evidence type="ECO:0000313" key="11">
    <source>
        <dbReference type="EMBL" id="MBB6209455.1"/>
    </source>
</evidence>
<evidence type="ECO:0000256" key="5">
    <source>
        <dbReference type="ARBA" id="ARBA00019784"/>
    </source>
</evidence>
<dbReference type="GO" id="GO:0046854">
    <property type="term" value="P:phosphatidylinositol phosphate biosynthetic process"/>
    <property type="evidence" value="ECO:0007669"/>
    <property type="project" value="InterPro"/>
</dbReference>
<dbReference type="Proteomes" id="UP000544872">
    <property type="component" value="Unassembled WGS sequence"/>
</dbReference>
<dbReference type="PANTHER" id="PTHR20854:SF4">
    <property type="entry name" value="INOSITOL-1-MONOPHOSPHATASE-RELATED"/>
    <property type="match status" value="1"/>
</dbReference>
<dbReference type="Pfam" id="PF00459">
    <property type="entry name" value="Inositol_P"/>
    <property type="match status" value="1"/>
</dbReference>
<keyword evidence="6 9" id="KW-0479">Metal-binding</keyword>
<evidence type="ECO:0000313" key="12">
    <source>
        <dbReference type="Proteomes" id="UP000544872"/>
    </source>
</evidence>
<keyword evidence="7 10" id="KW-0378">Hydrolase</keyword>
<dbReference type="Gene3D" id="3.40.190.80">
    <property type="match status" value="1"/>
</dbReference>
<protein>
    <recommendedName>
        <fullName evidence="5 10">Inositol-1-monophosphatase</fullName>
        <ecNumber evidence="4 10">3.1.3.25</ecNumber>
    </recommendedName>
</protein>
<accession>A0A7W9ZDP5</accession>
<evidence type="ECO:0000256" key="6">
    <source>
        <dbReference type="ARBA" id="ARBA00022723"/>
    </source>
</evidence>
<dbReference type="GO" id="GO:0007165">
    <property type="term" value="P:signal transduction"/>
    <property type="evidence" value="ECO:0007669"/>
    <property type="project" value="TreeGrafter"/>
</dbReference>
<evidence type="ECO:0000256" key="2">
    <source>
        <dbReference type="ARBA" id="ARBA00001946"/>
    </source>
</evidence>
<dbReference type="FunFam" id="3.30.540.10:FF:000003">
    <property type="entry name" value="Inositol-1-monophosphatase"/>
    <property type="match status" value="1"/>
</dbReference>
<evidence type="ECO:0000256" key="9">
    <source>
        <dbReference type="PIRSR" id="PIRSR600760-2"/>
    </source>
</evidence>
<evidence type="ECO:0000256" key="8">
    <source>
        <dbReference type="ARBA" id="ARBA00022842"/>
    </source>
</evidence>
<reference evidence="11 12" key="1">
    <citation type="submission" date="2020-08" db="EMBL/GenBank/DDBJ databases">
        <title>Genomic Encyclopedia of Type Strains, Phase IV (KMG-IV): sequencing the most valuable type-strain genomes for metagenomic binning, comparative biology and taxonomic classification.</title>
        <authorList>
            <person name="Goeker M."/>
        </authorList>
    </citation>
    <scope>NUCLEOTIDE SEQUENCE [LARGE SCALE GENOMIC DNA]</scope>
    <source>
        <strain evidence="11 12">DSM 11590</strain>
    </source>
</reference>
<name>A0A7W9ZDP5_NOVIT</name>
<evidence type="ECO:0000256" key="1">
    <source>
        <dbReference type="ARBA" id="ARBA00001033"/>
    </source>
</evidence>
<sequence>MALRSPTLNVMVMAAEKAAKGLIRDFGELEQLQVSVKSIGDFVSAADLRAEKILRRELEKARPGFSFLLEEGGVIEGSDTEHRWIIDPLDGTTNFLHGIPHFAISIGLERAGEMVAGIIFNPITNDLFTAEKGGGAFWNDRRMRVSGRRKIDECVVATGIPHKGRGEHPAFLRQLQKVMASTAGVRRMGAAALDLAWTAAGRYDAYWETHLNAWDVAAGVLMVREAGGYVSTLDAKIADPVASGALLASNEPLHYGLLALLKDRKPEAAKVEAAKADTSGTEG</sequence>